<dbReference type="Pfam" id="PF03480">
    <property type="entry name" value="DctP"/>
    <property type="match status" value="1"/>
</dbReference>
<name>A0A7W6WKL8_9PROT</name>
<dbReference type="InterPro" id="IPR038404">
    <property type="entry name" value="TRAP_DctP_sf"/>
</dbReference>
<gene>
    <name evidence="3" type="ORF">GGD88_001619</name>
</gene>
<dbReference type="EMBL" id="JACIGI010000010">
    <property type="protein sequence ID" value="MBB4285899.1"/>
    <property type="molecule type" value="Genomic_DNA"/>
</dbReference>
<evidence type="ECO:0000256" key="2">
    <source>
        <dbReference type="SAM" id="SignalP"/>
    </source>
</evidence>
<comment type="caution">
    <text evidence="3">The sequence shown here is derived from an EMBL/GenBank/DDBJ whole genome shotgun (WGS) entry which is preliminary data.</text>
</comment>
<protein>
    <submittedName>
        <fullName evidence="3">TRAP-type C4-dicarboxylate transport system substrate-binding protein</fullName>
    </submittedName>
</protein>
<evidence type="ECO:0000313" key="3">
    <source>
        <dbReference type="EMBL" id="MBB4285899.1"/>
    </source>
</evidence>
<sequence length="342" mass="36716">MSMQTNAWRAALAAMVAAGVSMAGAARAETVLTFADSFPDGHYLAEEGMKYWMQRAEELSDGAISWTYFPAGQIAKAGGILTAVRDGRVDAGYVGIGYFSDKLPLNSVSMLPGMAPTAGAGSPGYWAMLKADGPLRQEFLDSNAVPMMGVMLDPYQMVMATPPLTTPEDFVGKKVRSGGGAMNLTLESLGATPVAMPAPDMYVAMERGTVDGTLFAINSVKPYRVDELTESVSTNGPFGTFVITIAINKETFEGLAPAEQEALRQAGEETVTHLANYVDANVGKRLEEFRAQGITVYDFPPDVVTVLEEALTEAEADWVRRMSDRGLPAAEVLADFKRRMQP</sequence>
<organism evidence="3 4">
    <name type="scientific">Roseospira goensis</name>
    <dbReference type="NCBI Taxonomy" id="391922"/>
    <lineage>
        <taxon>Bacteria</taxon>
        <taxon>Pseudomonadati</taxon>
        <taxon>Pseudomonadota</taxon>
        <taxon>Alphaproteobacteria</taxon>
        <taxon>Rhodospirillales</taxon>
        <taxon>Rhodospirillaceae</taxon>
        <taxon>Roseospira</taxon>
    </lineage>
</organism>
<dbReference type="CDD" id="cd13601">
    <property type="entry name" value="PBP2_TRAP_DctP1_3_4_like"/>
    <property type="match status" value="1"/>
</dbReference>
<proteinExistence type="predicted"/>
<dbReference type="Gene3D" id="3.40.190.170">
    <property type="entry name" value="Bacterial extracellular solute-binding protein, family 7"/>
    <property type="match status" value="1"/>
</dbReference>
<dbReference type="GO" id="GO:0055085">
    <property type="term" value="P:transmembrane transport"/>
    <property type="evidence" value="ECO:0007669"/>
    <property type="project" value="InterPro"/>
</dbReference>
<accession>A0A7W6WKL8</accession>
<reference evidence="3 4" key="1">
    <citation type="submission" date="2020-08" db="EMBL/GenBank/DDBJ databases">
        <title>Genome sequencing of Purple Non-Sulfur Bacteria from various extreme environments.</title>
        <authorList>
            <person name="Mayer M."/>
        </authorList>
    </citation>
    <scope>NUCLEOTIDE SEQUENCE [LARGE SCALE GENOMIC DNA]</scope>
    <source>
        <strain evidence="3 4">JA135</strain>
    </source>
</reference>
<dbReference type="PANTHER" id="PTHR33376:SF15">
    <property type="entry name" value="BLL6794 PROTEIN"/>
    <property type="match status" value="1"/>
</dbReference>
<keyword evidence="1 2" id="KW-0732">Signal</keyword>
<dbReference type="Proteomes" id="UP000555728">
    <property type="component" value="Unassembled WGS sequence"/>
</dbReference>
<dbReference type="AlphaFoldDB" id="A0A7W6WKL8"/>
<dbReference type="RefSeq" id="WP_184433912.1">
    <property type="nucleotide sequence ID" value="NZ_JACIGI010000010.1"/>
</dbReference>
<dbReference type="InterPro" id="IPR018389">
    <property type="entry name" value="DctP_fam"/>
</dbReference>
<keyword evidence="4" id="KW-1185">Reference proteome</keyword>
<feature type="chain" id="PRO_5030661766" evidence="2">
    <location>
        <begin position="26"/>
        <end position="342"/>
    </location>
</feature>
<feature type="signal peptide" evidence="2">
    <location>
        <begin position="1"/>
        <end position="25"/>
    </location>
</feature>
<dbReference type="NCBIfam" id="NF037995">
    <property type="entry name" value="TRAP_S1"/>
    <property type="match status" value="1"/>
</dbReference>
<evidence type="ECO:0000256" key="1">
    <source>
        <dbReference type="ARBA" id="ARBA00022729"/>
    </source>
</evidence>
<dbReference type="PANTHER" id="PTHR33376">
    <property type="match status" value="1"/>
</dbReference>
<evidence type="ECO:0000313" key="4">
    <source>
        <dbReference type="Proteomes" id="UP000555728"/>
    </source>
</evidence>